<evidence type="ECO:0000313" key="3">
    <source>
        <dbReference type="WBParaSite" id="ACRNAN_scaffold22620.g7524.t1"/>
    </source>
</evidence>
<feature type="domain" description="ZP" evidence="1">
    <location>
        <begin position="1"/>
        <end position="26"/>
    </location>
</feature>
<dbReference type="WBParaSite" id="ACRNAN_scaffold22620.g7524.t1">
    <property type="protein sequence ID" value="ACRNAN_scaffold22620.g7524.t1"/>
    <property type="gene ID" value="ACRNAN_scaffold22620.g7524"/>
</dbReference>
<organism evidence="2 3">
    <name type="scientific">Acrobeloides nanus</name>
    <dbReference type="NCBI Taxonomy" id="290746"/>
    <lineage>
        <taxon>Eukaryota</taxon>
        <taxon>Metazoa</taxon>
        <taxon>Ecdysozoa</taxon>
        <taxon>Nematoda</taxon>
        <taxon>Chromadorea</taxon>
        <taxon>Rhabditida</taxon>
        <taxon>Tylenchina</taxon>
        <taxon>Cephalobomorpha</taxon>
        <taxon>Cephaloboidea</taxon>
        <taxon>Cephalobidae</taxon>
        <taxon>Acrobeloides</taxon>
    </lineage>
</organism>
<proteinExistence type="predicted"/>
<name>A0A914DDM8_9BILA</name>
<accession>A0A914DDM8</accession>
<evidence type="ECO:0000259" key="1">
    <source>
        <dbReference type="PROSITE" id="PS51034"/>
    </source>
</evidence>
<protein>
    <submittedName>
        <fullName evidence="3">ZP domain-containing protein</fullName>
    </submittedName>
</protein>
<dbReference type="InterPro" id="IPR001507">
    <property type="entry name" value="ZP_dom"/>
</dbReference>
<dbReference type="AlphaFoldDB" id="A0A914DDM8"/>
<keyword evidence="2" id="KW-1185">Reference proteome</keyword>
<sequence>MVVYFTCQITMCTKRDNGCEGITPPICQFEGLPSTGGVPTFNRNNTLNQVDNTGFGYSQTTTRATTGDFIEFYTIQVTDSRVLRAELRREPSRYF</sequence>
<evidence type="ECO:0000313" key="2">
    <source>
        <dbReference type="Proteomes" id="UP000887540"/>
    </source>
</evidence>
<reference evidence="3" key="1">
    <citation type="submission" date="2022-11" db="UniProtKB">
        <authorList>
            <consortium name="WormBaseParasite"/>
        </authorList>
    </citation>
    <scope>IDENTIFICATION</scope>
</reference>
<dbReference type="PROSITE" id="PS51034">
    <property type="entry name" value="ZP_2"/>
    <property type="match status" value="1"/>
</dbReference>
<dbReference type="Proteomes" id="UP000887540">
    <property type="component" value="Unplaced"/>
</dbReference>